<dbReference type="AlphaFoldDB" id="A0A9W7GQY2"/>
<dbReference type="Gene3D" id="3.10.10.10">
    <property type="entry name" value="HIV Type 1 Reverse Transcriptase, subunit A, domain 1"/>
    <property type="match status" value="1"/>
</dbReference>
<reference evidence="1" key="1">
    <citation type="submission" date="2023-05" db="EMBL/GenBank/DDBJ databases">
        <title>Genome and transcriptome analyses reveal genes involved in the formation of fine ridges on petal epidermal cells in Hibiscus trionum.</title>
        <authorList>
            <person name="Koshimizu S."/>
            <person name="Masuda S."/>
            <person name="Ishii T."/>
            <person name="Shirasu K."/>
            <person name="Hoshino A."/>
            <person name="Arita M."/>
        </authorList>
    </citation>
    <scope>NUCLEOTIDE SEQUENCE</scope>
    <source>
        <strain evidence="1">Hamamatsu line</strain>
    </source>
</reference>
<evidence type="ECO:0000313" key="1">
    <source>
        <dbReference type="EMBL" id="GMI64072.1"/>
    </source>
</evidence>
<accession>A0A9W7GQY2</accession>
<organism evidence="1 2">
    <name type="scientific">Hibiscus trionum</name>
    <name type="common">Flower of an hour</name>
    <dbReference type="NCBI Taxonomy" id="183268"/>
    <lineage>
        <taxon>Eukaryota</taxon>
        <taxon>Viridiplantae</taxon>
        <taxon>Streptophyta</taxon>
        <taxon>Embryophyta</taxon>
        <taxon>Tracheophyta</taxon>
        <taxon>Spermatophyta</taxon>
        <taxon>Magnoliopsida</taxon>
        <taxon>eudicotyledons</taxon>
        <taxon>Gunneridae</taxon>
        <taxon>Pentapetalae</taxon>
        <taxon>rosids</taxon>
        <taxon>malvids</taxon>
        <taxon>Malvales</taxon>
        <taxon>Malvaceae</taxon>
        <taxon>Malvoideae</taxon>
        <taxon>Hibiscus</taxon>
    </lineage>
</organism>
<evidence type="ECO:0000313" key="2">
    <source>
        <dbReference type="Proteomes" id="UP001165190"/>
    </source>
</evidence>
<dbReference type="Proteomes" id="UP001165190">
    <property type="component" value="Unassembled WGS sequence"/>
</dbReference>
<name>A0A9W7GQY2_HIBTR</name>
<dbReference type="SUPFAM" id="SSF56672">
    <property type="entry name" value="DNA/RNA polymerases"/>
    <property type="match status" value="1"/>
</dbReference>
<sequence>MCLNIPQDFKEDPDCDLSLVLLRMVEREEKQILPHKESVEMVNLGDENEKKEVKSRTCITGKTRRDLVELLLEFRDIFAWSYQDMSRLNTDVVVHKLPINEGYKPIQQKLQRMMTDILLKIKEEVKKQYDAGFLLEVKYLELVVNIVYVPKKDDKVPMCVDYRDLNKDILKDNFPLHHINTLVKMQRL</sequence>
<dbReference type="InterPro" id="IPR053134">
    <property type="entry name" value="RNA-dir_DNA_polymerase"/>
</dbReference>
<gene>
    <name evidence="1" type="ORF">HRI_000076500</name>
</gene>
<protein>
    <submittedName>
        <fullName evidence="1">Uncharacterized protein</fullName>
    </submittedName>
</protein>
<keyword evidence="2" id="KW-1185">Reference proteome</keyword>
<dbReference type="InterPro" id="IPR043502">
    <property type="entry name" value="DNA/RNA_pol_sf"/>
</dbReference>
<comment type="caution">
    <text evidence="1">The sequence shown here is derived from an EMBL/GenBank/DDBJ whole genome shotgun (WGS) entry which is preliminary data.</text>
</comment>
<dbReference type="PANTHER" id="PTHR24559">
    <property type="entry name" value="TRANSPOSON TY3-I GAG-POL POLYPROTEIN"/>
    <property type="match status" value="1"/>
</dbReference>
<dbReference type="EMBL" id="BSYR01000002">
    <property type="protein sequence ID" value="GMI64072.1"/>
    <property type="molecule type" value="Genomic_DNA"/>
</dbReference>
<dbReference type="PANTHER" id="PTHR24559:SF457">
    <property type="entry name" value="RNA-DIRECTED DNA POLYMERASE HOMOLOG"/>
    <property type="match status" value="1"/>
</dbReference>
<dbReference type="OrthoDB" id="1724165at2759"/>
<proteinExistence type="predicted"/>